<dbReference type="EMBL" id="CM042887">
    <property type="protein sequence ID" value="KAI4330419.1"/>
    <property type="molecule type" value="Genomic_DNA"/>
</dbReference>
<evidence type="ECO:0000313" key="1">
    <source>
        <dbReference type="EMBL" id="KAI4330419.1"/>
    </source>
</evidence>
<sequence length="359" mass="40324">MQPKIDHFFKKPIPASANLPPPGLDDELGLWESKRHVMNQIFKRRHGKLPEFEATGDANKQSIPSGFLSPERSGGGCTVINPTNKRSYAQLHLEFGQSDFLMRSCSECGMMYSPGDDGDDKAHLEFHKKYTHGIRLKGWHNERIVDVQHSDEGGRIVLVQDCDPPAQRKKVQEVVKMMEIDLGHGWIYHRQCKVYLFVSACRIVGCLVAEPIKEAFRMISSGESVTDNRAKRKEAKARAESYPLQFGNVVLQRELATKDPSFKKRKVLDEQENGVVLCEEEAVPAICGIRAIWVTPSNSRKQVATRLIDAARISFGANGPLNHQQMAFYQFTGAGKALALSYMGNTCPLVYRVGDDRHQ</sequence>
<name>A0ACB9N1R5_9MYRT</name>
<comment type="caution">
    <text evidence="1">The sequence shown here is derived from an EMBL/GenBank/DDBJ whole genome shotgun (WGS) entry which is preliminary data.</text>
</comment>
<reference evidence="2" key="1">
    <citation type="journal article" date="2023" name="Front. Plant Sci.">
        <title>Chromosomal-level genome assembly of Melastoma candidum provides insights into trichome evolution.</title>
        <authorList>
            <person name="Zhong Y."/>
            <person name="Wu W."/>
            <person name="Sun C."/>
            <person name="Zou P."/>
            <person name="Liu Y."/>
            <person name="Dai S."/>
            <person name="Zhou R."/>
        </authorList>
    </citation>
    <scope>NUCLEOTIDE SEQUENCE [LARGE SCALE GENOMIC DNA]</scope>
</reference>
<gene>
    <name evidence="1" type="ORF">MLD38_028709</name>
</gene>
<keyword evidence="2" id="KW-1185">Reference proteome</keyword>
<organism evidence="1 2">
    <name type="scientific">Melastoma candidum</name>
    <dbReference type="NCBI Taxonomy" id="119954"/>
    <lineage>
        <taxon>Eukaryota</taxon>
        <taxon>Viridiplantae</taxon>
        <taxon>Streptophyta</taxon>
        <taxon>Embryophyta</taxon>
        <taxon>Tracheophyta</taxon>
        <taxon>Spermatophyta</taxon>
        <taxon>Magnoliopsida</taxon>
        <taxon>eudicotyledons</taxon>
        <taxon>Gunneridae</taxon>
        <taxon>Pentapetalae</taxon>
        <taxon>rosids</taxon>
        <taxon>malvids</taxon>
        <taxon>Myrtales</taxon>
        <taxon>Melastomataceae</taxon>
        <taxon>Melastomatoideae</taxon>
        <taxon>Melastomateae</taxon>
        <taxon>Melastoma</taxon>
    </lineage>
</organism>
<protein>
    <submittedName>
        <fullName evidence="1">Uncharacterized protein</fullName>
    </submittedName>
</protein>
<accession>A0ACB9N1R5</accession>
<evidence type="ECO:0000313" key="2">
    <source>
        <dbReference type="Proteomes" id="UP001057402"/>
    </source>
</evidence>
<proteinExistence type="predicted"/>
<dbReference type="Proteomes" id="UP001057402">
    <property type="component" value="Chromosome 8"/>
</dbReference>